<reference evidence="1" key="1">
    <citation type="submission" date="2021-05" db="EMBL/GenBank/DDBJ databases">
        <authorList>
            <person name="Pan Q."/>
            <person name="Jouanno E."/>
            <person name="Zahm M."/>
            <person name="Klopp C."/>
            <person name="Cabau C."/>
            <person name="Louis A."/>
            <person name="Berthelot C."/>
            <person name="Parey E."/>
            <person name="Roest Crollius H."/>
            <person name="Montfort J."/>
            <person name="Robinson-Rechavi M."/>
            <person name="Bouchez O."/>
            <person name="Lampietro C."/>
            <person name="Lopez Roques C."/>
            <person name="Donnadieu C."/>
            <person name="Postlethwait J."/>
            <person name="Bobe J."/>
            <person name="Dillon D."/>
            <person name="Chandos A."/>
            <person name="von Hippel F."/>
            <person name="Guiguen Y."/>
        </authorList>
    </citation>
    <scope>NUCLEOTIDE SEQUENCE</scope>
    <source>
        <strain evidence="1">YG-Jan2019</strain>
    </source>
</reference>
<name>A0ACC2F9L2_DALPE</name>
<dbReference type="Proteomes" id="UP001157502">
    <property type="component" value="Chromosome 31"/>
</dbReference>
<organism evidence="1 2">
    <name type="scientific">Dallia pectoralis</name>
    <name type="common">Alaska blackfish</name>
    <dbReference type="NCBI Taxonomy" id="75939"/>
    <lineage>
        <taxon>Eukaryota</taxon>
        <taxon>Metazoa</taxon>
        <taxon>Chordata</taxon>
        <taxon>Craniata</taxon>
        <taxon>Vertebrata</taxon>
        <taxon>Euteleostomi</taxon>
        <taxon>Actinopterygii</taxon>
        <taxon>Neopterygii</taxon>
        <taxon>Teleostei</taxon>
        <taxon>Protacanthopterygii</taxon>
        <taxon>Esociformes</taxon>
        <taxon>Umbridae</taxon>
        <taxon>Dallia</taxon>
    </lineage>
</organism>
<protein>
    <submittedName>
        <fullName evidence="1">Uncharacterized protein</fullName>
    </submittedName>
</protein>
<dbReference type="EMBL" id="CM055758">
    <property type="protein sequence ID" value="KAJ7988034.1"/>
    <property type="molecule type" value="Genomic_DNA"/>
</dbReference>
<gene>
    <name evidence="1" type="ORF">DPEC_G00319450</name>
</gene>
<keyword evidence="2" id="KW-1185">Reference proteome</keyword>
<accession>A0ACC2F9L2</accession>
<proteinExistence type="predicted"/>
<evidence type="ECO:0000313" key="1">
    <source>
        <dbReference type="EMBL" id="KAJ7988034.1"/>
    </source>
</evidence>
<comment type="caution">
    <text evidence="1">The sequence shown here is derived from an EMBL/GenBank/DDBJ whole genome shotgun (WGS) entry which is preliminary data.</text>
</comment>
<sequence>MEPSRINTLEDLGTTAMRRGSYNEAEDLGRHPHLLSSTQRRRSIPSLAFEKALGGLPWISSSPMLSVTSLPREEASCQVSAEQCPFVLGLRSENAKLVLDACVQVTEAMKTRERHLFLFSDVLVIAKLKSSASYRLKHRIRHEDLWLYGFEEQPEEEEGGEIDFRTSLVLVWPLGFCVVSFRSPEVKERWLDTIHRKIKAAKQRTDSSSPRALMKVPSCNSTVKNLSGGGMETFIEFPLDGNAKIPAHPRLFDNTEERAAQSIENCGNSKWNVLKMWRKSQSPLSSVSSCADIDSNSQLFGQPLSKICPINGTLPKPIREILVLLRKKGPSTEGVFRKPGNNKNLKAIREQLNSGAEVDMETLPVVLLVGLLKSFLMDLPGRLLISEMFETWMKALETEDVDQLKRVVEKLPKPNVLLLQNILCVLRHIIECQETNKMDAKNLAVCIAPTLLQKDCMVLDVHTVEKVTELTQFLIEHCCEIFGEDVLNLLGSPDEDNLDFLLSQQHDSAYDSTDPDAEGDSIGSTQGEEEGRRDGSFPSLLSVPACHPDRTFHTDKHFSRRQSEPIIFHSAEPFSLIGQARSQDDFSGEGKDFKAQSLMKQTSDDSFLNPARGGIGSRPVVTLSLPKLGDPSCPSLSGSLESAASNASEGSVFTSSPLGSPVTRRAQLSFRPRAEPPRPGAVEVIKRCAQSMKVVRTRSLGAGNPLRGSLKKCDVQKDKSFPCGTLREDTHSEAESPESAVALRQQRPLSSVELFKQVDSWQCSRPPSYEQAVQNTYQPAPPHYGAMTVSAANATLSRKSRPASMNANFQYSCPVSQYKDCLPATTDIDSVISGQQQPVQFRQRTMSESLSKASRHETLSRHETVSRRCSQPVFEEYSYAKESYV</sequence>
<evidence type="ECO:0000313" key="2">
    <source>
        <dbReference type="Proteomes" id="UP001157502"/>
    </source>
</evidence>